<dbReference type="OrthoDB" id="4062651at2759"/>
<feature type="domain" description="Protein kinase" evidence="2">
    <location>
        <begin position="834"/>
        <end position="1107"/>
    </location>
</feature>
<dbReference type="InterPro" id="IPR000719">
    <property type="entry name" value="Prot_kinase_dom"/>
</dbReference>
<dbReference type="AlphaFoldDB" id="A0A8H5GBH8"/>
<dbReference type="SUPFAM" id="SSF56112">
    <property type="entry name" value="Protein kinase-like (PK-like)"/>
    <property type="match status" value="3"/>
</dbReference>
<dbReference type="Gene3D" id="1.10.510.10">
    <property type="entry name" value="Transferase(Phosphotransferase) domain 1"/>
    <property type="match status" value="3"/>
</dbReference>
<feature type="domain" description="Protein kinase" evidence="2">
    <location>
        <begin position="469"/>
        <end position="714"/>
    </location>
</feature>
<dbReference type="InterPro" id="IPR051681">
    <property type="entry name" value="Ser/Thr_Kinases-Pseudokinases"/>
</dbReference>
<dbReference type="PROSITE" id="PS00108">
    <property type="entry name" value="PROTEIN_KINASE_ST"/>
    <property type="match status" value="1"/>
</dbReference>
<protein>
    <recommendedName>
        <fullName evidence="2">Protein kinase domain-containing protein</fullName>
    </recommendedName>
</protein>
<feature type="domain" description="Protein kinase" evidence="2">
    <location>
        <begin position="78"/>
        <end position="342"/>
    </location>
</feature>
<gene>
    <name evidence="3" type="ORF">D9756_002590</name>
</gene>
<dbReference type="GO" id="GO:0005524">
    <property type="term" value="F:ATP binding"/>
    <property type="evidence" value="ECO:0007669"/>
    <property type="project" value="InterPro"/>
</dbReference>
<dbReference type="PANTHER" id="PTHR44329">
    <property type="entry name" value="SERINE/THREONINE-PROTEIN KINASE TNNI3K-RELATED"/>
    <property type="match status" value="1"/>
</dbReference>
<evidence type="ECO:0000259" key="2">
    <source>
        <dbReference type="PROSITE" id="PS50011"/>
    </source>
</evidence>
<dbReference type="PROSITE" id="PS50011">
    <property type="entry name" value="PROTEIN_KINASE_DOM"/>
    <property type="match status" value="3"/>
</dbReference>
<feature type="compositionally biased region" description="Acidic residues" evidence="1">
    <location>
        <begin position="1062"/>
        <end position="1074"/>
    </location>
</feature>
<comment type="caution">
    <text evidence="3">The sequence shown here is derived from an EMBL/GenBank/DDBJ whole genome shotgun (WGS) entry which is preliminary data.</text>
</comment>
<dbReference type="InterPro" id="IPR001245">
    <property type="entry name" value="Ser-Thr/Tyr_kinase_cat_dom"/>
</dbReference>
<proteinExistence type="predicted"/>
<dbReference type="EMBL" id="JAACJO010000002">
    <property type="protein sequence ID" value="KAF5361874.1"/>
    <property type="molecule type" value="Genomic_DNA"/>
</dbReference>
<dbReference type="InterPro" id="IPR011009">
    <property type="entry name" value="Kinase-like_dom_sf"/>
</dbReference>
<reference evidence="3 4" key="1">
    <citation type="journal article" date="2020" name="ISME J.">
        <title>Uncovering the hidden diversity of litter-decomposition mechanisms in mushroom-forming fungi.</title>
        <authorList>
            <person name="Floudas D."/>
            <person name="Bentzer J."/>
            <person name="Ahren D."/>
            <person name="Johansson T."/>
            <person name="Persson P."/>
            <person name="Tunlid A."/>
        </authorList>
    </citation>
    <scope>NUCLEOTIDE SEQUENCE [LARGE SCALE GENOMIC DNA]</scope>
    <source>
        <strain evidence="3 4">CBS 146.42</strain>
    </source>
</reference>
<dbReference type="Pfam" id="PF00069">
    <property type="entry name" value="Pkinase"/>
    <property type="match status" value="2"/>
</dbReference>
<dbReference type="SMART" id="SM00220">
    <property type="entry name" value="S_TKc"/>
    <property type="match status" value="2"/>
</dbReference>
<evidence type="ECO:0000256" key="1">
    <source>
        <dbReference type="SAM" id="MobiDB-lite"/>
    </source>
</evidence>
<dbReference type="Proteomes" id="UP000559027">
    <property type="component" value="Unassembled WGS sequence"/>
</dbReference>
<dbReference type="GO" id="GO:0004674">
    <property type="term" value="F:protein serine/threonine kinase activity"/>
    <property type="evidence" value="ECO:0007669"/>
    <property type="project" value="TreeGrafter"/>
</dbReference>
<evidence type="ECO:0000313" key="3">
    <source>
        <dbReference type="EMBL" id="KAF5361874.1"/>
    </source>
</evidence>
<evidence type="ECO:0000313" key="4">
    <source>
        <dbReference type="Proteomes" id="UP000559027"/>
    </source>
</evidence>
<name>A0A8H5GBH8_9AGAR</name>
<feature type="region of interest" description="Disordered" evidence="1">
    <location>
        <begin position="1047"/>
        <end position="1074"/>
    </location>
</feature>
<dbReference type="InterPro" id="IPR008271">
    <property type="entry name" value="Ser/Thr_kinase_AS"/>
</dbReference>
<accession>A0A8H5GBH8</accession>
<organism evidence="3 4">
    <name type="scientific">Leucocoprinus leucothites</name>
    <dbReference type="NCBI Taxonomy" id="201217"/>
    <lineage>
        <taxon>Eukaryota</taxon>
        <taxon>Fungi</taxon>
        <taxon>Dikarya</taxon>
        <taxon>Basidiomycota</taxon>
        <taxon>Agaricomycotina</taxon>
        <taxon>Agaricomycetes</taxon>
        <taxon>Agaricomycetidae</taxon>
        <taxon>Agaricales</taxon>
        <taxon>Agaricineae</taxon>
        <taxon>Agaricaceae</taxon>
        <taxon>Leucocoprinus</taxon>
    </lineage>
</organism>
<sequence length="1175" mass="130986">MDPLPSPQGSVSPTSSILNESDVFSTLHHLVSRIDAESRVEEVAEKAQSLGSEAIQLLIDCLSMAIDRDAAPLKSRAFVWRLLVKVASSAKVFARNHTLSSEHISPESDSPTSDTYTVSGKAPVRVKKMRGTSDDSKLFTEALISWVHLSHPNVLPLYAIFNEGENHPYLVSPYTMNRNIRDYIQDNPDISQMLLISDVVNGLSCMHQLDIIHGGLNPENVLISIEGRAVITNLDSSDPPPVRYSAPELVADEGNQPTKATNMWAFACLCYELLSGTAPFCHIAKEFRVAVTIAAGGKPNRPGQGGVSGNAIDDALWQIMLMCWEFEPEDRPTCLTVQQIFLGIDTQDDRPALSETVQSKVVVTSTIDFEHTKASLMGVLGSDHSPSLRVPEHLRKMLSSFVPDTAKLNETVAAAKKFSPNDTQMFLDLLDLVLEDLPNLHQDPVCILLSSIIPSTHIIPYRYKLNGIQYDPTPVYEGPHVKVYKGRGPNVRVNVTTRPWLIKGFLTSLPDWSQVSHPNVIPFHGVFQEGTIEGPRFCVVTTFWENGNLEDYALTLPQNSRIPLILDVINAIAYLHSEGIGFKYFRKEHVMISEAGRAALACFNSAYLFEKEDTSSTRELRYSAPNVDFYNSDNIWSFGCLCYKLLSRNEPYYQYAEDAEIRSAVSEGQLPKQPDNTDDGMEKIDDQWWGLITKCCSLERGDRPTALQAKEQIISWGKESNLPLVKGPPETNFLAMRSRPNLDFHLVEALLRKIQVELLRSPLSKLLQNHIKDVAQAATELEPDDTRTLVDFLDLALKDHLSVSGEQNRVLAALSRITSSTHIFPQNYELRGIKYHSQPMAEGGYGTVHRGTDINVCVKVMTQVDPKALTPWIRELILWAHVSHPNILPFCGMLLENVNNHQRICLVSPFMKNGNLHDYAPRLPQKSRLPLILDVINGLHYLHVLGIVHSDLKGENVLISNQGRCLITDFGTTQITTATASTTTSLVPTTLRFAAPEVVLSSGPPTKERDIWSFGCLCYEVLSRQVPYHQYAQTVQVSAALARKELPRRPGSTANQNPNDDQVGDDWDDSDEDDWDEIDDQAWNLITGCCAPEPEDRLDTSAIQELIVDMKIWDDRPAAKPALGIEVAKLRVKSEIDLNRVGELLDKLQKSVVPAEEDGEFSFVDLFNSLVRQPS</sequence>
<keyword evidence="4" id="KW-1185">Reference proteome</keyword>
<dbReference type="Pfam" id="PF07714">
    <property type="entry name" value="PK_Tyr_Ser-Thr"/>
    <property type="match status" value="1"/>
</dbReference>